<dbReference type="Gene3D" id="2.160.20.110">
    <property type="match status" value="1"/>
</dbReference>
<comment type="caution">
    <text evidence="3">The sequence shown here is derived from an EMBL/GenBank/DDBJ whole genome shotgun (WGS) entry which is preliminary data.</text>
</comment>
<keyword evidence="4" id="KW-1185">Reference proteome</keyword>
<dbReference type="InterPro" id="IPR050909">
    <property type="entry name" value="Bact_Autotransporter_VF"/>
</dbReference>
<evidence type="ECO:0000313" key="4">
    <source>
        <dbReference type="Proteomes" id="UP000054925"/>
    </source>
</evidence>
<dbReference type="InterPro" id="IPR008638">
    <property type="entry name" value="FhaB/CdiA-like_TPS"/>
</dbReference>
<reference evidence="3" key="1">
    <citation type="submission" date="2016-01" db="EMBL/GenBank/DDBJ databases">
        <authorList>
            <person name="Peeters C."/>
        </authorList>
    </citation>
    <scope>NUCLEOTIDE SEQUENCE [LARGE SCALE GENOMIC DNA]</scope>
    <source>
        <strain evidence="3">LMG 22937</strain>
    </source>
</reference>
<gene>
    <name evidence="3" type="ORF">AWB67_06481</name>
</gene>
<dbReference type="SUPFAM" id="SSF51126">
    <property type="entry name" value="Pectin lyase-like"/>
    <property type="match status" value="1"/>
</dbReference>
<dbReference type="PANTHER" id="PTHR12338">
    <property type="entry name" value="AUTOTRANSPORTER"/>
    <property type="match status" value="1"/>
</dbReference>
<dbReference type="InterPro" id="IPR012334">
    <property type="entry name" value="Pectin_lyas_fold"/>
</dbReference>
<feature type="domain" description="Filamentous haemagglutinin FhaB/tRNA nuclease CdiA-like TPS" evidence="2">
    <location>
        <begin position="47"/>
        <end position="158"/>
    </location>
</feature>
<evidence type="ECO:0000259" key="2">
    <source>
        <dbReference type="SMART" id="SM00912"/>
    </source>
</evidence>
<evidence type="ECO:0000256" key="1">
    <source>
        <dbReference type="SAM" id="MobiDB-lite"/>
    </source>
</evidence>
<dbReference type="InterPro" id="IPR011050">
    <property type="entry name" value="Pectin_lyase_fold/virulence"/>
</dbReference>
<proteinExistence type="predicted"/>
<dbReference type="SMART" id="SM00912">
    <property type="entry name" value="Haemagg_act"/>
    <property type="match status" value="1"/>
</dbReference>
<dbReference type="OrthoDB" id="218680at2"/>
<dbReference type="AlphaFoldDB" id="A0A158KRJ0"/>
<sequence>MGFLSIHPLPKRAPDSMSGRPVRRCRMKLRPLAAILLASLTVPTFGAGPLPSGGKFVGGAGSMVTNGTTLAIKQTTPTAVIDWNSYSIGKAHAVSIDNPNGATLNRVTGPGIATIDGKLTGVGDVYLINPHGVVVGRTGVVTTGGRFVASTLNITNDDFMRYFPQVSLTGKSDGKIVNLGKIESSGSDVFLIASNKVVNAGELRADKGLAQLAVGENVLIPLYERLGYAAYIQIGSGGTALNAGVMRGAQIAIEAADGNVFALAGRNTALHATGTAYRDGHVWLIAESGRVHANGATIIADKGAGPPSEVTIKADRLSMGDATVHADSLNITIPELTIDSALGRTFSHGLSSGTAVTVDTVYPPARTGDIVVGGDVRWTGAAPLYFRTRHSVTISPGVTVANAGSGAFTVAADALAANNGGSVLNYGVIEWCRSTGLVEMYYDRNGAYVPGVQHGNPAWRPAHLSGLKTQITGYMQIIDSADFSAIYDNLAGNYHVNTSASLYNGTTLPSPIGSAEHPFTGQFDGGGSVFSVSVDARNTNSSSATGFFGVVGEGAVVRDFALANGSATASEGALGMIAGRNDGLIVDVFTYGTVRGGTTATGGVVGINRGVLAKTRSEYTAVSGGAATGGAVGVNEGIVTRAAAGGDVTSEHGPAGGVAGENRGHIEQSAYVGQVVVPAISAGGAVGGLIGSNSGSLSQSITNAHISTTLSGAPLGGVAGVNVGKIAPDVFWGKEVGNATSGVGQGNMLPATSGLTTAGLAKSASYGPTWDFSSSGVWEPPELYGFPRLRY</sequence>
<dbReference type="RefSeq" id="WP_159965030.1">
    <property type="nucleotide sequence ID" value="NZ_FCOL02000103.1"/>
</dbReference>
<accession>A0A158KRJ0</accession>
<organism evidence="3 4">
    <name type="scientific">Caballeronia terrestris</name>
    <dbReference type="NCBI Taxonomy" id="1226301"/>
    <lineage>
        <taxon>Bacteria</taxon>
        <taxon>Pseudomonadati</taxon>
        <taxon>Pseudomonadota</taxon>
        <taxon>Betaproteobacteria</taxon>
        <taxon>Burkholderiales</taxon>
        <taxon>Burkholderiaceae</taxon>
        <taxon>Caballeronia</taxon>
    </lineage>
</organism>
<name>A0A158KRJ0_9BURK</name>
<feature type="region of interest" description="Disordered" evidence="1">
    <location>
        <begin position="1"/>
        <end position="21"/>
    </location>
</feature>
<dbReference type="Proteomes" id="UP000054925">
    <property type="component" value="Unassembled WGS sequence"/>
</dbReference>
<dbReference type="PANTHER" id="PTHR12338:SF5">
    <property type="entry name" value="ANTIGEN 43-RELATED"/>
    <property type="match status" value="1"/>
</dbReference>
<protein>
    <submittedName>
        <fullName evidence="3">Filamentous hemagglutinin-like protein</fullName>
    </submittedName>
</protein>
<evidence type="ECO:0000313" key="3">
    <source>
        <dbReference type="EMBL" id="SAL83704.1"/>
    </source>
</evidence>
<dbReference type="EMBL" id="FCOL02000103">
    <property type="protein sequence ID" value="SAL83704.1"/>
    <property type="molecule type" value="Genomic_DNA"/>
</dbReference>
<dbReference type="Pfam" id="PF05860">
    <property type="entry name" value="TPS"/>
    <property type="match status" value="1"/>
</dbReference>
<dbReference type="Gene3D" id="2.160.20.10">
    <property type="entry name" value="Single-stranded right-handed beta-helix, Pectin lyase-like"/>
    <property type="match status" value="1"/>
</dbReference>
<dbReference type="NCBIfam" id="TIGR01901">
    <property type="entry name" value="adhes_NPXG"/>
    <property type="match status" value="1"/>
</dbReference>